<dbReference type="Proteomes" id="UP001285441">
    <property type="component" value="Unassembled WGS sequence"/>
</dbReference>
<accession>A0AAE0NH69</accession>
<sequence>MGRWSLCVELGAERLGEEGPLRVPIWSRQRPSFRSEEGTARRQIVPAWLSPVSQSVQFPKYSTSLMGSLTNESDTCLAARQAPDRPADRLCPHWTKAFYWRFMRHVLGALVIGPRSSPALLGCWWSSFEIAPITADACPSCDLDHTPPRPRQNSGRRRACILPNFALKSRSHCCPPLLASRQLHGPCCGPAYAVDMLRTFVHSAVLHLSRLSLGLFPPTIAPCLQSAFG</sequence>
<dbReference type="AlphaFoldDB" id="A0AAE0NH69"/>
<protein>
    <submittedName>
        <fullName evidence="1">Uncharacterized protein</fullName>
    </submittedName>
</protein>
<keyword evidence="2" id="KW-1185">Reference proteome</keyword>
<reference evidence="1" key="1">
    <citation type="journal article" date="2023" name="Mol. Phylogenet. Evol.">
        <title>Genome-scale phylogeny and comparative genomics of the fungal order Sordariales.</title>
        <authorList>
            <person name="Hensen N."/>
            <person name="Bonometti L."/>
            <person name="Westerberg I."/>
            <person name="Brannstrom I.O."/>
            <person name="Guillou S."/>
            <person name="Cros-Aarteil S."/>
            <person name="Calhoun S."/>
            <person name="Haridas S."/>
            <person name="Kuo A."/>
            <person name="Mondo S."/>
            <person name="Pangilinan J."/>
            <person name="Riley R."/>
            <person name="LaButti K."/>
            <person name="Andreopoulos B."/>
            <person name="Lipzen A."/>
            <person name="Chen C."/>
            <person name="Yan M."/>
            <person name="Daum C."/>
            <person name="Ng V."/>
            <person name="Clum A."/>
            <person name="Steindorff A."/>
            <person name="Ohm R.A."/>
            <person name="Martin F."/>
            <person name="Silar P."/>
            <person name="Natvig D.O."/>
            <person name="Lalanne C."/>
            <person name="Gautier V."/>
            <person name="Ament-Velasquez S.L."/>
            <person name="Kruys A."/>
            <person name="Hutchinson M.I."/>
            <person name="Powell A.J."/>
            <person name="Barry K."/>
            <person name="Miller A.N."/>
            <person name="Grigoriev I.V."/>
            <person name="Debuchy R."/>
            <person name="Gladieux P."/>
            <person name="Hiltunen Thoren M."/>
            <person name="Johannesson H."/>
        </authorList>
    </citation>
    <scope>NUCLEOTIDE SEQUENCE</scope>
    <source>
        <strain evidence="1">CBS 232.78</strain>
    </source>
</reference>
<reference evidence="1" key="2">
    <citation type="submission" date="2023-06" db="EMBL/GenBank/DDBJ databases">
        <authorList>
            <consortium name="Lawrence Berkeley National Laboratory"/>
            <person name="Haridas S."/>
            <person name="Hensen N."/>
            <person name="Bonometti L."/>
            <person name="Westerberg I."/>
            <person name="Brannstrom I.O."/>
            <person name="Guillou S."/>
            <person name="Cros-Aarteil S."/>
            <person name="Calhoun S."/>
            <person name="Kuo A."/>
            <person name="Mondo S."/>
            <person name="Pangilinan J."/>
            <person name="Riley R."/>
            <person name="LaButti K."/>
            <person name="Andreopoulos B."/>
            <person name="Lipzen A."/>
            <person name="Chen C."/>
            <person name="Yanf M."/>
            <person name="Daum C."/>
            <person name="Ng V."/>
            <person name="Clum A."/>
            <person name="Steindorff A."/>
            <person name="Ohm R."/>
            <person name="Martin F."/>
            <person name="Silar P."/>
            <person name="Natvig D."/>
            <person name="Lalanne C."/>
            <person name="Gautier V."/>
            <person name="Ament-velasquez S.L."/>
            <person name="Kruys A."/>
            <person name="Hutchinson M.I."/>
            <person name="Powell A.J."/>
            <person name="Barry K."/>
            <person name="Miller A.N."/>
            <person name="Grigoriev I.V."/>
            <person name="Debuchy R."/>
            <person name="Gladieux P."/>
            <person name="Thoren M.H."/>
            <person name="Johannesson H."/>
        </authorList>
    </citation>
    <scope>NUCLEOTIDE SEQUENCE</scope>
    <source>
        <strain evidence="1">CBS 232.78</strain>
    </source>
</reference>
<name>A0AAE0NH69_9PEZI</name>
<gene>
    <name evidence="1" type="ORF">B0H63DRAFT_202582</name>
</gene>
<evidence type="ECO:0000313" key="1">
    <source>
        <dbReference type="EMBL" id="KAK3381395.1"/>
    </source>
</evidence>
<dbReference type="EMBL" id="JAULSW010000005">
    <property type="protein sequence ID" value="KAK3381395.1"/>
    <property type="molecule type" value="Genomic_DNA"/>
</dbReference>
<comment type="caution">
    <text evidence="1">The sequence shown here is derived from an EMBL/GenBank/DDBJ whole genome shotgun (WGS) entry which is preliminary data.</text>
</comment>
<organism evidence="1 2">
    <name type="scientific">Podospora didyma</name>
    <dbReference type="NCBI Taxonomy" id="330526"/>
    <lineage>
        <taxon>Eukaryota</taxon>
        <taxon>Fungi</taxon>
        <taxon>Dikarya</taxon>
        <taxon>Ascomycota</taxon>
        <taxon>Pezizomycotina</taxon>
        <taxon>Sordariomycetes</taxon>
        <taxon>Sordariomycetidae</taxon>
        <taxon>Sordariales</taxon>
        <taxon>Podosporaceae</taxon>
        <taxon>Podospora</taxon>
    </lineage>
</organism>
<evidence type="ECO:0000313" key="2">
    <source>
        <dbReference type="Proteomes" id="UP001285441"/>
    </source>
</evidence>
<proteinExistence type="predicted"/>